<accession>A0A7J5DQ92</accession>
<dbReference type="PANTHER" id="PTHR46796">
    <property type="entry name" value="HTH-TYPE TRANSCRIPTIONAL ACTIVATOR RHAS-RELATED"/>
    <property type="match status" value="1"/>
</dbReference>
<dbReference type="Proteomes" id="UP000449906">
    <property type="component" value="Unassembled WGS sequence"/>
</dbReference>
<keyword evidence="3" id="KW-0804">Transcription</keyword>
<comment type="caution">
    <text evidence="6">The sequence shown here is derived from an EMBL/GenBank/DDBJ whole genome shotgun (WGS) entry which is preliminary data.</text>
</comment>
<feature type="compositionally biased region" description="Low complexity" evidence="4">
    <location>
        <begin position="47"/>
        <end position="60"/>
    </location>
</feature>
<dbReference type="InterPro" id="IPR050204">
    <property type="entry name" value="AraC_XylS_family_regulators"/>
</dbReference>
<evidence type="ECO:0000313" key="6">
    <source>
        <dbReference type="EMBL" id="KAB2806845.1"/>
    </source>
</evidence>
<dbReference type="AlphaFoldDB" id="A0A7J5DQ92"/>
<evidence type="ECO:0000256" key="1">
    <source>
        <dbReference type="ARBA" id="ARBA00023015"/>
    </source>
</evidence>
<reference evidence="6 7" key="1">
    <citation type="submission" date="2019-09" db="EMBL/GenBank/DDBJ databases">
        <title>Pimelobacter sp. isolated from Paulinella.</title>
        <authorList>
            <person name="Jeong S.E."/>
        </authorList>
    </citation>
    <scope>NUCLEOTIDE SEQUENCE [LARGE SCALE GENOMIC DNA]</scope>
    <source>
        <strain evidence="6 7">Pch-N</strain>
    </source>
</reference>
<gene>
    <name evidence="6" type="ORF">F9L07_27760</name>
</gene>
<protein>
    <submittedName>
        <fullName evidence="6">Helix-turn-helix transcriptional regulator</fullName>
    </submittedName>
</protein>
<dbReference type="PROSITE" id="PS01124">
    <property type="entry name" value="HTH_ARAC_FAMILY_2"/>
    <property type="match status" value="1"/>
</dbReference>
<keyword evidence="1" id="KW-0805">Transcription regulation</keyword>
<evidence type="ECO:0000313" key="7">
    <source>
        <dbReference type="Proteomes" id="UP000449906"/>
    </source>
</evidence>
<organism evidence="6 7">
    <name type="scientific">Nocardioides simplex</name>
    <name type="common">Arthrobacter simplex</name>
    <dbReference type="NCBI Taxonomy" id="2045"/>
    <lineage>
        <taxon>Bacteria</taxon>
        <taxon>Bacillati</taxon>
        <taxon>Actinomycetota</taxon>
        <taxon>Actinomycetes</taxon>
        <taxon>Propionibacteriales</taxon>
        <taxon>Nocardioidaceae</taxon>
        <taxon>Pimelobacter</taxon>
    </lineage>
</organism>
<feature type="compositionally biased region" description="Low complexity" evidence="4">
    <location>
        <begin position="1"/>
        <end position="39"/>
    </location>
</feature>
<feature type="domain" description="HTH araC/xylS-type" evidence="5">
    <location>
        <begin position="163"/>
        <end position="263"/>
    </location>
</feature>
<dbReference type="PROSITE" id="PS00041">
    <property type="entry name" value="HTH_ARAC_FAMILY_1"/>
    <property type="match status" value="1"/>
</dbReference>
<name>A0A7J5DQ92_NOCSI</name>
<keyword evidence="2" id="KW-0238">DNA-binding</keyword>
<dbReference type="InterPro" id="IPR018062">
    <property type="entry name" value="HTH_AraC-typ_CS"/>
</dbReference>
<dbReference type="Pfam" id="PF12833">
    <property type="entry name" value="HTH_18"/>
    <property type="match status" value="1"/>
</dbReference>
<dbReference type="PANTHER" id="PTHR46796:SF13">
    <property type="entry name" value="HTH-TYPE TRANSCRIPTIONAL ACTIVATOR RHAS"/>
    <property type="match status" value="1"/>
</dbReference>
<dbReference type="InterPro" id="IPR009057">
    <property type="entry name" value="Homeodomain-like_sf"/>
</dbReference>
<evidence type="ECO:0000256" key="4">
    <source>
        <dbReference type="SAM" id="MobiDB-lite"/>
    </source>
</evidence>
<evidence type="ECO:0000259" key="5">
    <source>
        <dbReference type="PROSITE" id="PS01124"/>
    </source>
</evidence>
<dbReference type="SUPFAM" id="SSF46689">
    <property type="entry name" value="Homeodomain-like"/>
    <property type="match status" value="1"/>
</dbReference>
<evidence type="ECO:0000256" key="2">
    <source>
        <dbReference type="ARBA" id="ARBA00023125"/>
    </source>
</evidence>
<dbReference type="EMBL" id="WBVM01000007">
    <property type="protein sequence ID" value="KAB2806845.1"/>
    <property type="molecule type" value="Genomic_DNA"/>
</dbReference>
<dbReference type="InterPro" id="IPR018060">
    <property type="entry name" value="HTH_AraC"/>
</dbReference>
<dbReference type="GO" id="GO:0003700">
    <property type="term" value="F:DNA-binding transcription factor activity"/>
    <property type="evidence" value="ECO:0007669"/>
    <property type="project" value="InterPro"/>
</dbReference>
<dbReference type="Gene3D" id="1.10.10.60">
    <property type="entry name" value="Homeodomain-like"/>
    <property type="match status" value="1"/>
</dbReference>
<dbReference type="GO" id="GO:0043565">
    <property type="term" value="F:sequence-specific DNA binding"/>
    <property type="evidence" value="ECO:0007669"/>
    <property type="project" value="InterPro"/>
</dbReference>
<proteinExistence type="predicted"/>
<dbReference type="SMART" id="SM00342">
    <property type="entry name" value="HTH_ARAC"/>
    <property type="match status" value="1"/>
</dbReference>
<evidence type="ECO:0000256" key="3">
    <source>
        <dbReference type="ARBA" id="ARBA00023163"/>
    </source>
</evidence>
<sequence length="269" mass="28752">MRSSSTPPGSRSMRSPRRSASGRTPRRSTSAGSRRSTPRQVVRRARSSSSTRSPSRTATSIHPRGSDRRSPGPPNVGHLPVPPRKRRRPPAAHLMMQGLACTPAGESVVVGGNVLRPRHEELGETVPDREVEVLTAVELAGLLAEGRFPADADGPSRSGALLLKVLVHMSQHACSPTTTVESIAAAHGVTRRALELHFAKVGATPATMLRSFRIGRASGLMLKGDRPEQVATIAELAGFGSVSALSRAFQRETGMTPAAWRRQYRSLTG</sequence>
<feature type="region of interest" description="Disordered" evidence="4">
    <location>
        <begin position="1"/>
        <end position="91"/>
    </location>
</feature>